<name>A0AAV2T7J6_CALDB</name>
<organism evidence="5 6">
    <name type="scientific">Calicophoron daubneyi</name>
    <name type="common">Rumen fluke</name>
    <name type="synonym">Paramphistomum daubneyi</name>
    <dbReference type="NCBI Taxonomy" id="300641"/>
    <lineage>
        <taxon>Eukaryota</taxon>
        <taxon>Metazoa</taxon>
        <taxon>Spiralia</taxon>
        <taxon>Lophotrochozoa</taxon>
        <taxon>Platyhelminthes</taxon>
        <taxon>Trematoda</taxon>
        <taxon>Digenea</taxon>
        <taxon>Plagiorchiida</taxon>
        <taxon>Pronocephalata</taxon>
        <taxon>Paramphistomoidea</taxon>
        <taxon>Paramphistomidae</taxon>
        <taxon>Calicophoron</taxon>
    </lineage>
</organism>
<dbReference type="PANTHER" id="PTHR23382">
    <property type="entry name" value="MALATE DEHYDROGENASE"/>
    <property type="match status" value="1"/>
</dbReference>
<dbReference type="InterPro" id="IPR022383">
    <property type="entry name" value="Lactate/malate_DH_C"/>
</dbReference>
<evidence type="ECO:0000256" key="1">
    <source>
        <dbReference type="ARBA" id="ARBA00009613"/>
    </source>
</evidence>
<dbReference type="GO" id="GO:0006108">
    <property type="term" value="P:malate metabolic process"/>
    <property type="evidence" value="ECO:0007669"/>
    <property type="project" value="InterPro"/>
</dbReference>
<dbReference type="InterPro" id="IPR036291">
    <property type="entry name" value="NAD(P)-bd_dom_sf"/>
</dbReference>
<dbReference type="Proteomes" id="UP001497525">
    <property type="component" value="Unassembled WGS sequence"/>
</dbReference>
<feature type="region of interest" description="Disordered" evidence="3">
    <location>
        <begin position="510"/>
        <end position="530"/>
    </location>
</feature>
<dbReference type="EMBL" id="CAXLJL010000088">
    <property type="protein sequence ID" value="CAL5131278.1"/>
    <property type="molecule type" value="Genomic_DNA"/>
</dbReference>
<dbReference type="InterPro" id="IPR015955">
    <property type="entry name" value="Lactate_DH/Glyco_Ohase_4_C"/>
</dbReference>
<dbReference type="GO" id="GO:0016615">
    <property type="term" value="F:malate dehydrogenase activity"/>
    <property type="evidence" value="ECO:0007669"/>
    <property type="project" value="InterPro"/>
</dbReference>
<dbReference type="AlphaFoldDB" id="A0AAV2T7J6"/>
<dbReference type="InterPro" id="IPR010945">
    <property type="entry name" value="Malate_DH_type2"/>
</dbReference>
<comment type="similarity">
    <text evidence="1">Belongs to the LDH/MDH superfamily. MDH type 2 family.</text>
</comment>
<evidence type="ECO:0000259" key="4">
    <source>
        <dbReference type="Pfam" id="PF02866"/>
    </source>
</evidence>
<protein>
    <recommendedName>
        <fullName evidence="4">Lactate/malate dehydrogenase C-terminal domain-containing protein</fullName>
    </recommendedName>
</protein>
<proteinExistence type="inferred from homology"/>
<feature type="domain" description="Lactate/malate dehydrogenase C-terminal" evidence="4">
    <location>
        <begin position="324"/>
        <end position="491"/>
    </location>
</feature>
<dbReference type="SUPFAM" id="SSF56327">
    <property type="entry name" value="LDH C-terminal domain-like"/>
    <property type="match status" value="1"/>
</dbReference>
<dbReference type="Gene3D" id="3.90.110.10">
    <property type="entry name" value="Lactate dehydrogenase/glycoside hydrolase, family 4, C-terminal"/>
    <property type="match status" value="1"/>
</dbReference>
<dbReference type="SUPFAM" id="SSF51735">
    <property type="entry name" value="NAD(P)-binding Rossmann-fold domains"/>
    <property type="match status" value="1"/>
</dbReference>
<gene>
    <name evidence="5" type="ORF">CDAUBV1_LOCUS3704</name>
</gene>
<reference evidence="5" key="1">
    <citation type="submission" date="2024-06" db="EMBL/GenBank/DDBJ databases">
        <authorList>
            <person name="Liu X."/>
            <person name="Lenzi L."/>
            <person name="Haldenby T S."/>
            <person name="Uol C."/>
        </authorList>
    </citation>
    <scope>NUCLEOTIDE SEQUENCE</scope>
</reference>
<evidence type="ECO:0000256" key="3">
    <source>
        <dbReference type="SAM" id="MobiDB-lite"/>
    </source>
</evidence>
<evidence type="ECO:0000313" key="5">
    <source>
        <dbReference type="EMBL" id="CAL5131278.1"/>
    </source>
</evidence>
<evidence type="ECO:0000313" key="6">
    <source>
        <dbReference type="Proteomes" id="UP001497525"/>
    </source>
</evidence>
<feature type="compositionally biased region" description="Basic and acidic residues" evidence="3">
    <location>
        <begin position="514"/>
        <end position="530"/>
    </location>
</feature>
<sequence>MAKVVIAGTCDCPYYARIELLADKLARNLPNFVVTKIVKKPTEWKEFTQWINKKHGWIVDKSPIVWRELVDIGGKGTLIGGANEFQEYVAAYYNEYSTMTTEEMQDVAEDNIAFKAADEEDERIAKEEKIPPTKVVVIGAGSPPAKHLLTYIATHGIFGPDEFIALHLYDESDNKHIVQETRDALEEMISPMLEEIKVVDDLVDSLPDARQIIILDVVPRMQLGIEEINNAQIKPGSAPADMRKFESRDHWLRRRHTFFTAIGMLIKTYCPASVRVLVTGNPGLDASSSQSASPLNFDVGVLQKAAAPRVPRKQIVGLVKPIEQRIKAVLADNLEVYPQDITDVLIWGNIGGKTRIDLSRARVYRRQALDIGVAGGSWFSLPVLQVAHNLNWIHNEMAVEVFKTRSSLIEKYIGISHANAITNFLDGWWTNLSNQTNEVISMVVASEDWYGVPHGIVFSFPVLLHPNSSWSVVQDIDVSPEMAAEIELCVRDVLEDWAIVDPASLEKLSYKQKNSQEQDQQDRAAEDAEE</sequence>
<evidence type="ECO:0000256" key="2">
    <source>
        <dbReference type="ARBA" id="ARBA00023002"/>
    </source>
</evidence>
<dbReference type="Pfam" id="PF02866">
    <property type="entry name" value="Ldh_1_C"/>
    <property type="match status" value="1"/>
</dbReference>
<accession>A0AAV2T7J6</accession>
<dbReference type="Gene3D" id="3.40.50.720">
    <property type="entry name" value="NAD(P)-binding Rossmann-like Domain"/>
    <property type="match status" value="1"/>
</dbReference>
<keyword evidence="2" id="KW-0560">Oxidoreductase</keyword>
<dbReference type="GO" id="GO:0016616">
    <property type="term" value="F:oxidoreductase activity, acting on the CH-OH group of donors, NAD or NADP as acceptor"/>
    <property type="evidence" value="ECO:0007669"/>
    <property type="project" value="InterPro"/>
</dbReference>
<comment type="caution">
    <text evidence="5">The sequence shown here is derived from an EMBL/GenBank/DDBJ whole genome shotgun (WGS) entry which is preliminary data.</text>
</comment>